<dbReference type="PROSITE" id="PS51892">
    <property type="entry name" value="SUBTILASE"/>
    <property type="match status" value="1"/>
</dbReference>
<feature type="region of interest" description="Disordered" evidence="6">
    <location>
        <begin position="283"/>
        <end position="309"/>
    </location>
</feature>
<proteinExistence type="inferred from homology"/>
<gene>
    <name evidence="9" type="ORF">G9H71_21480</name>
</gene>
<evidence type="ECO:0000256" key="7">
    <source>
        <dbReference type="SAM" id="SignalP"/>
    </source>
</evidence>
<feature type="compositionally biased region" description="Basic and acidic residues" evidence="6">
    <location>
        <begin position="58"/>
        <end position="70"/>
    </location>
</feature>
<feature type="compositionally biased region" description="Low complexity" evidence="6">
    <location>
        <begin position="37"/>
        <end position="51"/>
    </location>
</feature>
<feature type="active site" description="Charge relay system" evidence="5">
    <location>
        <position position="113"/>
    </location>
</feature>
<evidence type="ECO:0000256" key="1">
    <source>
        <dbReference type="ARBA" id="ARBA00011073"/>
    </source>
</evidence>
<dbReference type="SUPFAM" id="SSF52743">
    <property type="entry name" value="Subtilisin-like"/>
    <property type="match status" value="1"/>
</dbReference>
<evidence type="ECO:0000256" key="4">
    <source>
        <dbReference type="ARBA" id="ARBA00022825"/>
    </source>
</evidence>
<dbReference type="Proteomes" id="UP000800981">
    <property type="component" value="Unassembled WGS sequence"/>
</dbReference>
<feature type="signal peptide" evidence="7">
    <location>
        <begin position="1"/>
        <end position="26"/>
    </location>
</feature>
<evidence type="ECO:0000256" key="6">
    <source>
        <dbReference type="SAM" id="MobiDB-lite"/>
    </source>
</evidence>
<evidence type="ECO:0000313" key="9">
    <source>
        <dbReference type="EMBL" id="NHC16361.1"/>
    </source>
</evidence>
<evidence type="ECO:0000256" key="2">
    <source>
        <dbReference type="ARBA" id="ARBA00022670"/>
    </source>
</evidence>
<reference evidence="9 10" key="1">
    <citation type="submission" date="2020-03" db="EMBL/GenBank/DDBJ databases">
        <title>Two novel Motilibacter sp.</title>
        <authorList>
            <person name="Liu S."/>
        </authorList>
    </citation>
    <scope>NUCLEOTIDE SEQUENCE [LARGE SCALE GENOMIC DNA]</scope>
    <source>
        <strain evidence="9 10">E257</strain>
    </source>
</reference>
<sequence>MPRRGPTLAASAVVAVALGAGIPAQAAEPRAGLAERAPAAVATAGPATGDDGWLGGKWGDDDTREDEKASRATGSWTAEADQGSLWTITQQLGAQKEWAKKITGAGVDVALIDTGVTPVGGLAAPGKVVNGPDLSFDSQSDGTRSLDGYGHGTHMAGIIAGLDTSLPSDGSKPFVGVAPGARIVNVKVGAADGGVDVSQVIAGIDWIVQHRKDNGLNIRVINLSYGTSSKQSYQVDPLARAVENAWRAGIVVVAAAGNDGAESTSLTMPAVDPYVLAVGASDHQGTATQDDDRVADFTNPGTDARRPDLLAPGKSVVSLRVPGSVADVEHPEGLVTGDTTGRYFRGSGTSQATAVVSGTVALMLQRNPQLTPDQVKYALKRTATGLKADQSAAQGAGVIDIDKAVDSGAPSVGNALQQWPASNGLGSLEASRGDSHVVDPETGAVLSGEVDALGGGWDGRRWSAQSFAGQAWSGGTWNGRRWSGDKWSGA</sequence>
<dbReference type="PRINTS" id="PR00723">
    <property type="entry name" value="SUBTILISIN"/>
</dbReference>
<evidence type="ECO:0000256" key="5">
    <source>
        <dbReference type="PROSITE-ProRule" id="PRU01240"/>
    </source>
</evidence>
<keyword evidence="3 5" id="KW-0378">Hydrolase</keyword>
<protein>
    <submittedName>
        <fullName evidence="9">S8 family serine peptidase</fullName>
    </submittedName>
</protein>
<feature type="active site" description="Charge relay system" evidence="5">
    <location>
        <position position="151"/>
    </location>
</feature>
<keyword evidence="10" id="KW-1185">Reference proteome</keyword>
<dbReference type="InterPro" id="IPR015500">
    <property type="entry name" value="Peptidase_S8_subtilisin-rel"/>
</dbReference>
<feature type="domain" description="Peptidase S8/S53" evidence="8">
    <location>
        <begin position="104"/>
        <end position="397"/>
    </location>
</feature>
<dbReference type="PANTHER" id="PTHR43806:SF65">
    <property type="entry name" value="SERINE PROTEASE APRX"/>
    <property type="match status" value="1"/>
</dbReference>
<dbReference type="PANTHER" id="PTHR43806">
    <property type="entry name" value="PEPTIDASE S8"/>
    <property type="match status" value="1"/>
</dbReference>
<dbReference type="EMBL" id="JAANNP010000143">
    <property type="protein sequence ID" value="NHC16361.1"/>
    <property type="molecule type" value="Genomic_DNA"/>
</dbReference>
<name>A0ABX0GZB8_9ACTN</name>
<dbReference type="InterPro" id="IPR000209">
    <property type="entry name" value="Peptidase_S8/S53_dom"/>
</dbReference>
<evidence type="ECO:0000259" key="8">
    <source>
        <dbReference type="Pfam" id="PF00082"/>
    </source>
</evidence>
<dbReference type="InterPro" id="IPR050131">
    <property type="entry name" value="Peptidase_S8_subtilisin-like"/>
</dbReference>
<accession>A0ABX0GZB8</accession>
<feature type="region of interest" description="Disordered" evidence="6">
    <location>
        <begin position="37"/>
        <end position="78"/>
    </location>
</feature>
<evidence type="ECO:0000313" key="10">
    <source>
        <dbReference type="Proteomes" id="UP000800981"/>
    </source>
</evidence>
<keyword evidence="4 5" id="KW-0720">Serine protease</keyword>
<dbReference type="Gene3D" id="3.40.50.200">
    <property type="entry name" value="Peptidase S8/S53 domain"/>
    <property type="match status" value="1"/>
</dbReference>
<organism evidence="9 10">
    <name type="scientific">Motilibacter deserti</name>
    <dbReference type="NCBI Taxonomy" id="2714956"/>
    <lineage>
        <taxon>Bacteria</taxon>
        <taxon>Bacillati</taxon>
        <taxon>Actinomycetota</taxon>
        <taxon>Actinomycetes</taxon>
        <taxon>Motilibacterales</taxon>
        <taxon>Motilibacteraceae</taxon>
        <taxon>Motilibacter</taxon>
    </lineage>
</organism>
<dbReference type="Pfam" id="PF00082">
    <property type="entry name" value="Peptidase_S8"/>
    <property type="match status" value="1"/>
</dbReference>
<dbReference type="RefSeq" id="WP_166284808.1">
    <property type="nucleotide sequence ID" value="NZ_JAANNP010000143.1"/>
</dbReference>
<comment type="caution">
    <text evidence="9">The sequence shown here is derived from an EMBL/GenBank/DDBJ whole genome shotgun (WGS) entry which is preliminary data.</text>
</comment>
<keyword evidence="7" id="KW-0732">Signal</keyword>
<evidence type="ECO:0000256" key="3">
    <source>
        <dbReference type="ARBA" id="ARBA00022801"/>
    </source>
</evidence>
<keyword evidence="2 5" id="KW-0645">Protease</keyword>
<comment type="similarity">
    <text evidence="1 5">Belongs to the peptidase S8 family.</text>
</comment>
<feature type="non-terminal residue" evidence="9">
    <location>
        <position position="490"/>
    </location>
</feature>
<feature type="chain" id="PRO_5045381718" evidence="7">
    <location>
        <begin position="27"/>
        <end position="490"/>
    </location>
</feature>
<dbReference type="InterPro" id="IPR036852">
    <property type="entry name" value="Peptidase_S8/S53_dom_sf"/>
</dbReference>
<feature type="active site" description="Charge relay system" evidence="5">
    <location>
        <position position="350"/>
    </location>
</feature>